<dbReference type="EnsemblMetazoa" id="CapteT202431">
    <property type="protein sequence ID" value="CapteP202431"/>
    <property type="gene ID" value="CapteG202431"/>
</dbReference>
<keyword evidence="1" id="KW-1133">Transmembrane helix</keyword>
<evidence type="ECO:0000313" key="4">
    <source>
        <dbReference type="EnsemblMetazoa" id="CapteP202431"/>
    </source>
</evidence>
<proteinExistence type="predicted"/>
<accession>R7TZ70</accession>
<reference evidence="3 5" key="2">
    <citation type="journal article" date="2013" name="Nature">
        <title>Insights into bilaterian evolution from three spiralian genomes.</title>
        <authorList>
            <person name="Simakov O."/>
            <person name="Marletaz F."/>
            <person name="Cho S.J."/>
            <person name="Edsinger-Gonzales E."/>
            <person name="Havlak P."/>
            <person name="Hellsten U."/>
            <person name="Kuo D.H."/>
            <person name="Larsson T."/>
            <person name="Lv J."/>
            <person name="Arendt D."/>
            <person name="Savage R."/>
            <person name="Osoegawa K."/>
            <person name="de Jong P."/>
            <person name="Grimwood J."/>
            <person name="Chapman J.A."/>
            <person name="Shapiro H."/>
            <person name="Aerts A."/>
            <person name="Otillar R.P."/>
            <person name="Terry A.Y."/>
            <person name="Boore J.L."/>
            <person name="Grigoriev I.V."/>
            <person name="Lindberg D.R."/>
            <person name="Seaver E.C."/>
            <person name="Weisblat D.A."/>
            <person name="Putnam N.H."/>
            <person name="Rokhsar D.S."/>
        </authorList>
    </citation>
    <scope>NUCLEOTIDE SEQUENCE</scope>
    <source>
        <strain evidence="3 5">I ESC-2004</strain>
    </source>
</reference>
<dbReference type="AlphaFoldDB" id="R7TZ70"/>
<feature type="transmembrane region" description="Helical" evidence="1">
    <location>
        <begin position="287"/>
        <end position="306"/>
    </location>
</feature>
<feature type="transmembrane region" description="Helical" evidence="1">
    <location>
        <begin position="387"/>
        <end position="409"/>
    </location>
</feature>
<dbReference type="PANTHER" id="PTHR11161">
    <property type="entry name" value="O-ACYLTRANSFERASE"/>
    <property type="match status" value="1"/>
</dbReference>
<dbReference type="OrthoDB" id="207378at2759"/>
<feature type="transmembrane region" description="Helical" evidence="1">
    <location>
        <begin position="451"/>
        <end position="470"/>
    </location>
</feature>
<protein>
    <recommendedName>
        <fullName evidence="6">Nose resistant-to-fluoxetine protein N-terminal domain-containing protein</fullName>
    </recommendedName>
</protein>
<reference evidence="4" key="3">
    <citation type="submission" date="2015-06" db="UniProtKB">
        <authorList>
            <consortium name="EnsemblMetazoa"/>
        </authorList>
    </citation>
    <scope>IDENTIFICATION</scope>
</reference>
<feature type="chain" id="PRO_5008787529" description="Nose resistant-to-fluoxetine protein N-terminal domain-containing protein" evidence="2">
    <location>
        <begin position="22"/>
        <end position="616"/>
    </location>
</feature>
<name>R7TZ70_CAPTE</name>
<evidence type="ECO:0000256" key="1">
    <source>
        <dbReference type="SAM" id="Phobius"/>
    </source>
</evidence>
<dbReference type="Proteomes" id="UP000014760">
    <property type="component" value="Unassembled WGS sequence"/>
</dbReference>
<reference evidence="5" key="1">
    <citation type="submission" date="2012-12" db="EMBL/GenBank/DDBJ databases">
        <authorList>
            <person name="Hellsten U."/>
            <person name="Grimwood J."/>
            <person name="Chapman J.A."/>
            <person name="Shapiro H."/>
            <person name="Aerts A."/>
            <person name="Otillar R.P."/>
            <person name="Terry A.Y."/>
            <person name="Boore J.L."/>
            <person name="Simakov O."/>
            <person name="Marletaz F."/>
            <person name="Cho S.-J."/>
            <person name="Edsinger-Gonzales E."/>
            <person name="Havlak P."/>
            <person name="Kuo D.-H."/>
            <person name="Larsson T."/>
            <person name="Lv J."/>
            <person name="Arendt D."/>
            <person name="Savage R."/>
            <person name="Osoegawa K."/>
            <person name="de Jong P."/>
            <person name="Lindberg D.R."/>
            <person name="Seaver E.C."/>
            <person name="Weisblat D.A."/>
            <person name="Putnam N.H."/>
            <person name="Grigoriev I.V."/>
            <person name="Rokhsar D.S."/>
        </authorList>
    </citation>
    <scope>NUCLEOTIDE SEQUENCE</scope>
    <source>
        <strain evidence="5">I ESC-2004</strain>
    </source>
</reference>
<keyword evidence="1" id="KW-0472">Membrane</keyword>
<evidence type="ECO:0000313" key="5">
    <source>
        <dbReference type="Proteomes" id="UP000014760"/>
    </source>
</evidence>
<feature type="transmembrane region" description="Helical" evidence="1">
    <location>
        <begin position="415"/>
        <end position="439"/>
    </location>
</feature>
<keyword evidence="2" id="KW-0732">Signal</keyword>
<sequence length="616" mass="70260">MNRVLCSVGFSLLLCIYRTKGNTHDNHVHFTAAYVQRELVSINDDIEQIHLGIDNLPQLHQRILELALEFRGSGQLRGLESNMDSGFNECAFDMDALFAPVTNPLVNLLLEECDDGQPKGNICRNGTLPNLPLQPWAHQYADAMGKIPAAISEGGLHWIGAFDSYNLLTSYLLQDVLPLQLLEIYTTGDHVQRSTSLLIVTICVLAVLVLLVLWATLYTQCYLRKPLFIEIRMKKLIAIEDEKPDNGISKQSSEGQNALVQWVHQQFCLRENLTHIFLPEEPDDIPVLNGILVLTLGFLVLGMTFFQPMVNDVWMSSNFLRVLRRWFKMWRFQIYLHSYLASDSLMFISACLTSYAWLQKTKRDNEGKVSARFTLSFLLHKIWKKPFLAYLMIALAFIAHLVTVCILMTPSTGQGWYSAFMITPWCRAGSYLIGMVAGISVDKFQHEKLRFHPALAVMCWFVALCFPSLMFTTLDMFINEYIWPQAALTSIHAFAHNGILKVFLGHPAWQPLSRLSKQAILIHSFVISISIYKARSLVYFDYAQLLMNAVANIWVSLCLALIGCLMWLLPLTKRRSTKINEDQRRSTKINEDQRRSTKIKIKGEEGTQKTELASRL</sequence>
<feature type="transmembrane region" description="Helical" evidence="1">
    <location>
        <begin position="197"/>
        <end position="218"/>
    </location>
</feature>
<feature type="transmembrane region" description="Helical" evidence="1">
    <location>
        <begin position="515"/>
        <end position="534"/>
    </location>
</feature>
<dbReference type="EMBL" id="AMQN01010126">
    <property type="status" value="NOT_ANNOTATED_CDS"/>
    <property type="molecule type" value="Genomic_DNA"/>
</dbReference>
<feature type="signal peptide" evidence="2">
    <location>
        <begin position="1"/>
        <end position="21"/>
    </location>
</feature>
<evidence type="ECO:0008006" key="6">
    <source>
        <dbReference type="Google" id="ProtNLM"/>
    </source>
</evidence>
<dbReference type="PANTHER" id="PTHR11161:SF0">
    <property type="entry name" value="O-ACYLTRANSFERASE LIKE PROTEIN"/>
    <property type="match status" value="1"/>
</dbReference>
<keyword evidence="1" id="KW-0812">Transmembrane</keyword>
<feature type="transmembrane region" description="Helical" evidence="1">
    <location>
        <begin position="482"/>
        <end position="503"/>
    </location>
</feature>
<keyword evidence="5" id="KW-1185">Reference proteome</keyword>
<evidence type="ECO:0000256" key="2">
    <source>
        <dbReference type="SAM" id="SignalP"/>
    </source>
</evidence>
<feature type="transmembrane region" description="Helical" evidence="1">
    <location>
        <begin position="546"/>
        <end position="569"/>
    </location>
</feature>
<dbReference type="HOGENOM" id="CLU_443623_0_0_1"/>
<organism evidence="3">
    <name type="scientific">Capitella teleta</name>
    <name type="common">Polychaete worm</name>
    <dbReference type="NCBI Taxonomy" id="283909"/>
    <lineage>
        <taxon>Eukaryota</taxon>
        <taxon>Metazoa</taxon>
        <taxon>Spiralia</taxon>
        <taxon>Lophotrochozoa</taxon>
        <taxon>Annelida</taxon>
        <taxon>Polychaeta</taxon>
        <taxon>Sedentaria</taxon>
        <taxon>Scolecida</taxon>
        <taxon>Capitellidae</taxon>
        <taxon>Capitella</taxon>
    </lineage>
</organism>
<evidence type="ECO:0000313" key="3">
    <source>
        <dbReference type="EMBL" id="ELT99228.1"/>
    </source>
</evidence>
<dbReference type="EMBL" id="KB307090">
    <property type="protein sequence ID" value="ELT99228.1"/>
    <property type="molecule type" value="Genomic_DNA"/>
</dbReference>
<feature type="transmembrane region" description="Helical" evidence="1">
    <location>
        <begin position="334"/>
        <end position="358"/>
    </location>
</feature>
<gene>
    <name evidence="3" type="ORF">CAPTEDRAFT_202431</name>
</gene>
<dbReference type="InterPro" id="IPR052728">
    <property type="entry name" value="O2_lipid_transport_reg"/>
</dbReference>